<feature type="transmembrane region" description="Helical" evidence="2">
    <location>
        <begin position="255"/>
        <end position="273"/>
    </location>
</feature>
<feature type="transmembrane region" description="Helical" evidence="2">
    <location>
        <begin position="175"/>
        <end position="196"/>
    </location>
</feature>
<evidence type="ECO:0000259" key="3">
    <source>
        <dbReference type="Pfam" id="PF01757"/>
    </source>
</evidence>
<keyword evidence="2" id="KW-0812">Transmembrane</keyword>
<keyword evidence="5" id="KW-1185">Reference proteome</keyword>
<keyword evidence="2" id="KW-0472">Membrane</keyword>
<feature type="domain" description="Acyltransferase 3" evidence="3">
    <location>
        <begin position="63"/>
        <end position="371"/>
    </location>
</feature>
<dbReference type="Pfam" id="PF01757">
    <property type="entry name" value="Acyl_transf_3"/>
    <property type="match status" value="1"/>
</dbReference>
<feature type="compositionally biased region" description="Basic and acidic residues" evidence="1">
    <location>
        <begin position="1"/>
        <end position="12"/>
    </location>
</feature>
<dbReference type="EMBL" id="BONC01000046">
    <property type="protein sequence ID" value="GIF59393.1"/>
    <property type="molecule type" value="Genomic_DNA"/>
</dbReference>
<reference evidence="4 5" key="1">
    <citation type="submission" date="2021-01" db="EMBL/GenBank/DDBJ databases">
        <title>Whole genome shotgun sequence of Asanoa iriomotensis NBRC 100142.</title>
        <authorList>
            <person name="Komaki H."/>
            <person name="Tamura T."/>
        </authorList>
    </citation>
    <scope>NUCLEOTIDE SEQUENCE [LARGE SCALE GENOMIC DNA]</scope>
    <source>
        <strain evidence="4 5">NBRC 100142</strain>
    </source>
</reference>
<sequence length="392" mass="43346">MTDRTAVARREYQQPTPDAGRRYRRPVTVSEDGWVGPPRHRTVTATATVPLPAPAETGNGRDRWFDLLRAAALVRVVLYHLFPVAWLGLGYPAMGVMFALGGSLMARSVDRSAARAVRSRLRRLLPALWVLGAVIVPAMLVVGWDDHPTWPTLLLWLLPVADPPSTEWAAPVSGILWYLVTYLWLVVLSPALLALYRKARIFTALAPLVLLPLYELAPWPFGDRAASVVENVLTFAACWVLGFAHRDGDLRRLRFPLVLVVSAITTSAAIGWAVTSGTDLEDSPVAYAVYSIGFVLVLLRLAPRMDWLARHRRTDKTVTLLNSRAVTIYLWNNAAITAAFPVGDLLQVWVVGDTVAEVGYAAIALWLLALIVIHVGWVEDLAARRRPRLLPI</sequence>
<feature type="transmembrane region" description="Helical" evidence="2">
    <location>
        <begin position="285"/>
        <end position="303"/>
    </location>
</feature>
<feature type="region of interest" description="Disordered" evidence="1">
    <location>
        <begin position="1"/>
        <end position="24"/>
    </location>
</feature>
<comment type="caution">
    <text evidence="4">The sequence shown here is derived from an EMBL/GenBank/DDBJ whole genome shotgun (WGS) entry which is preliminary data.</text>
</comment>
<evidence type="ECO:0000256" key="1">
    <source>
        <dbReference type="SAM" id="MobiDB-lite"/>
    </source>
</evidence>
<dbReference type="Proteomes" id="UP000624325">
    <property type="component" value="Unassembled WGS sequence"/>
</dbReference>
<gene>
    <name evidence="4" type="ORF">Air01nite_54880</name>
</gene>
<feature type="transmembrane region" description="Helical" evidence="2">
    <location>
        <begin position="88"/>
        <end position="106"/>
    </location>
</feature>
<proteinExistence type="predicted"/>
<evidence type="ECO:0000256" key="2">
    <source>
        <dbReference type="SAM" id="Phobius"/>
    </source>
</evidence>
<keyword evidence="2" id="KW-1133">Transmembrane helix</keyword>
<protein>
    <submittedName>
        <fullName evidence="4">Membrane protein</fullName>
    </submittedName>
</protein>
<organism evidence="4 5">
    <name type="scientific">Asanoa iriomotensis</name>
    <dbReference type="NCBI Taxonomy" id="234613"/>
    <lineage>
        <taxon>Bacteria</taxon>
        <taxon>Bacillati</taxon>
        <taxon>Actinomycetota</taxon>
        <taxon>Actinomycetes</taxon>
        <taxon>Micromonosporales</taxon>
        <taxon>Micromonosporaceae</taxon>
        <taxon>Asanoa</taxon>
    </lineage>
</organism>
<evidence type="ECO:0000313" key="5">
    <source>
        <dbReference type="Proteomes" id="UP000624325"/>
    </source>
</evidence>
<feature type="transmembrane region" description="Helical" evidence="2">
    <location>
        <begin position="330"/>
        <end position="352"/>
    </location>
</feature>
<feature type="transmembrane region" description="Helical" evidence="2">
    <location>
        <begin position="358"/>
        <end position="378"/>
    </location>
</feature>
<accession>A0ABQ4C9D2</accession>
<evidence type="ECO:0000313" key="4">
    <source>
        <dbReference type="EMBL" id="GIF59393.1"/>
    </source>
</evidence>
<name>A0ABQ4C9D2_9ACTN</name>
<feature type="transmembrane region" description="Helical" evidence="2">
    <location>
        <begin position="127"/>
        <end position="144"/>
    </location>
</feature>
<dbReference type="InterPro" id="IPR002656">
    <property type="entry name" value="Acyl_transf_3_dom"/>
</dbReference>